<dbReference type="SUPFAM" id="SSF53335">
    <property type="entry name" value="S-adenosyl-L-methionine-dependent methyltransferases"/>
    <property type="match status" value="1"/>
</dbReference>
<sequence length="349" mass="38869">MSDLSRIEAELSKLTRDLGEFLLLPPCDRSTPGFAKIWRPISRYRVALRTALRERGSALANPGANRGSGTEIERQMAFNAASRRLRLWSRIEDMVNKQIMPDRRSLMPPEEEFMSGAHNHYVNHLYSALHTLALPSAEALKIRIADAHPDIALPATHFEALMNAAFRICRAQRREQPPRFLDVGCGGGTKVFAALPFFKESHGLENNPSQAAVAAAVLERLDAPRAKVIEGDARAFAEYSDYDVIYFFRPIKDPDGLRDMEDRIMAQARPGTILIAPYNGFSAERDDMRCSMIVPTMYVVGMGPTQVETLRQRAELIGTEVPAHDAELDASLGYWRPVVAASSQNGYAL</sequence>
<name>A0A2T6BNY8_9RHOB</name>
<keyword evidence="2" id="KW-1185">Reference proteome</keyword>
<dbReference type="Proteomes" id="UP000243978">
    <property type="component" value="Unassembled WGS sequence"/>
</dbReference>
<organism evidence="1 2">
    <name type="scientific">Litoreibacter ponti</name>
    <dbReference type="NCBI Taxonomy" id="1510457"/>
    <lineage>
        <taxon>Bacteria</taxon>
        <taxon>Pseudomonadati</taxon>
        <taxon>Pseudomonadota</taxon>
        <taxon>Alphaproteobacteria</taxon>
        <taxon>Rhodobacterales</taxon>
        <taxon>Roseobacteraceae</taxon>
        <taxon>Litoreibacter</taxon>
    </lineage>
</organism>
<dbReference type="AlphaFoldDB" id="A0A2T6BNY8"/>
<proteinExistence type="predicted"/>
<evidence type="ECO:0008006" key="3">
    <source>
        <dbReference type="Google" id="ProtNLM"/>
    </source>
</evidence>
<gene>
    <name evidence="1" type="ORF">C8N43_2425</name>
</gene>
<dbReference type="RefSeq" id="WP_107845830.1">
    <property type="nucleotide sequence ID" value="NZ_QBKS01000001.1"/>
</dbReference>
<evidence type="ECO:0000313" key="2">
    <source>
        <dbReference type="Proteomes" id="UP000243978"/>
    </source>
</evidence>
<accession>A0A2T6BNY8</accession>
<dbReference type="Gene3D" id="3.40.50.150">
    <property type="entry name" value="Vaccinia Virus protein VP39"/>
    <property type="match status" value="1"/>
</dbReference>
<dbReference type="CDD" id="cd02440">
    <property type="entry name" value="AdoMet_MTases"/>
    <property type="match status" value="1"/>
</dbReference>
<dbReference type="EMBL" id="QBKS01000001">
    <property type="protein sequence ID" value="PTX57754.1"/>
    <property type="molecule type" value="Genomic_DNA"/>
</dbReference>
<protein>
    <recommendedName>
        <fullName evidence="3">Methyltransferase family protein</fullName>
    </recommendedName>
</protein>
<evidence type="ECO:0000313" key="1">
    <source>
        <dbReference type="EMBL" id="PTX57754.1"/>
    </source>
</evidence>
<reference evidence="1 2" key="1">
    <citation type="submission" date="2018-04" db="EMBL/GenBank/DDBJ databases">
        <title>Genomic Encyclopedia of Archaeal and Bacterial Type Strains, Phase II (KMG-II): from individual species to whole genera.</title>
        <authorList>
            <person name="Goeker M."/>
        </authorList>
    </citation>
    <scope>NUCLEOTIDE SEQUENCE [LARGE SCALE GENOMIC DNA]</scope>
    <source>
        <strain evidence="1 2">DSM 100977</strain>
    </source>
</reference>
<dbReference type="InterPro" id="IPR029063">
    <property type="entry name" value="SAM-dependent_MTases_sf"/>
</dbReference>
<comment type="caution">
    <text evidence="1">The sequence shown here is derived from an EMBL/GenBank/DDBJ whole genome shotgun (WGS) entry which is preliminary data.</text>
</comment>
<dbReference type="OrthoDB" id="7867002at2"/>